<feature type="domain" description="Helix-turn-helix" evidence="1">
    <location>
        <begin position="10"/>
        <end position="67"/>
    </location>
</feature>
<evidence type="ECO:0000313" key="2">
    <source>
        <dbReference type="EMBL" id="VEN58329.1"/>
    </source>
</evidence>
<reference evidence="2 3" key="1">
    <citation type="submission" date="2019-01" db="EMBL/GenBank/DDBJ databases">
        <authorList>
            <person name="Sayadi A."/>
        </authorList>
    </citation>
    <scope>NUCLEOTIDE SEQUENCE [LARGE SCALE GENOMIC DNA]</scope>
</reference>
<accession>A0A653DDP4</accession>
<proteinExistence type="predicted"/>
<sequence>MTIPTNYVLRFLNFNSEHHFQHKLNTINNLKHRATQLSHPSFHQKNLQNVKTYLLKNNYPVKLVDKLLRKPIGSINKEEQQTLKKYYKIPYSNNLS</sequence>
<evidence type="ECO:0000259" key="1">
    <source>
        <dbReference type="Pfam" id="PF26215"/>
    </source>
</evidence>
<dbReference type="Pfam" id="PF26215">
    <property type="entry name" value="HTH_animal"/>
    <property type="match status" value="1"/>
</dbReference>
<keyword evidence="3" id="KW-1185">Reference proteome</keyword>
<dbReference type="InterPro" id="IPR058912">
    <property type="entry name" value="HTH_animal"/>
</dbReference>
<dbReference type="OrthoDB" id="8963429at2759"/>
<name>A0A653DDP4_CALMS</name>
<gene>
    <name evidence="2" type="ORF">CALMAC_LOCUS16716</name>
</gene>
<dbReference type="AlphaFoldDB" id="A0A653DDP4"/>
<dbReference type="EMBL" id="CAACVG010011552">
    <property type="protein sequence ID" value="VEN58329.1"/>
    <property type="molecule type" value="Genomic_DNA"/>
</dbReference>
<dbReference type="PANTHER" id="PTHR21301">
    <property type="entry name" value="REVERSE TRANSCRIPTASE"/>
    <property type="match status" value="1"/>
</dbReference>
<feature type="non-terminal residue" evidence="2">
    <location>
        <position position="96"/>
    </location>
</feature>
<evidence type="ECO:0000313" key="3">
    <source>
        <dbReference type="Proteomes" id="UP000410492"/>
    </source>
</evidence>
<dbReference type="PANTHER" id="PTHR21301:SF10">
    <property type="entry name" value="REVERSE TRANSCRIPTASE DOMAIN-CONTAINING PROTEIN"/>
    <property type="match status" value="1"/>
</dbReference>
<organism evidence="2 3">
    <name type="scientific">Callosobruchus maculatus</name>
    <name type="common">Southern cowpea weevil</name>
    <name type="synonym">Pulse bruchid</name>
    <dbReference type="NCBI Taxonomy" id="64391"/>
    <lineage>
        <taxon>Eukaryota</taxon>
        <taxon>Metazoa</taxon>
        <taxon>Ecdysozoa</taxon>
        <taxon>Arthropoda</taxon>
        <taxon>Hexapoda</taxon>
        <taxon>Insecta</taxon>
        <taxon>Pterygota</taxon>
        <taxon>Neoptera</taxon>
        <taxon>Endopterygota</taxon>
        <taxon>Coleoptera</taxon>
        <taxon>Polyphaga</taxon>
        <taxon>Cucujiformia</taxon>
        <taxon>Chrysomeloidea</taxon>
        <taxon>Chrysomelidae</taxon>
        <taxon>Bruchinae</taxon>
        <taxon>Bruchini</taxon>
        <taxon>Callosobruchus</taxon>
    </lineage>
</organism>
<protein>
    <recommendedName>
        <fullName evidence="1">Helix-turn-helix domain-containing protein</fullName>
    </recommendedName>
</protein>
<dbReference type="Proteomes" id="UP000410492">
    <property type="component" value="Unassembled WGS sequence"/>
</dbReference>